<evidence type="ECO:0000256" key="1">
    <source>
        <dbReference type="SAM" id="MobiDB-lite"/>
    </source>
</evidence>
<dbReference type="AlphaFoldDB" id="A0A511JKT8"/>
<dbReference type="Proteomes" id="UP000321049">
    <property type="component" value="Unassembled WGS sequence"/>
</dbReference>
<comment type="caution">
    <text evidence="3">The sequence shown here is derived from an EMBL/GenBank/DDBJ whole genome shotgun (WGS) entry which is preliminary data.</text>
</comment>
<name>A0A511JKT8_9CELL</name>
<organism evidence="3 4">
    <name type="scientific">Cellulomonas terrae</name>
    <dbReference type="NCBI Taxonomy" id="311234"/>
    <lineage>
        <taxon>Bacteria</taxon>
        <taxon>Bacillati</taxon>
        <taxon>Actinomycetota</taxon>
        <taxon>Actinomycetes</taxon>
        <taxon>Micrococcales</taxon>
        <taxon>Cellulomonadaceae</taxon>
        <taxon>Cellulomonas</taxon>
    </lineage>
</organism>
<proteinExistence type="predicted"/>
<dbReference type="OrthoDB" id="4814070at2"/>
<reference evidence="3 4" key="1">
    <citation type="submission" date="2019-07" db="EMBL/GenBank/DDBJ databases">
        <title>Whole genome shotgun sequence of Cellulomonas terrae NBRC 100819.</title>
        <authorList>
            <person name="Hosoyama A."/>
            <person name="Uohara A."/>
            <person name="Ohji S."/>
            <person name="Ichikawa N."/>
        </authorList>
    </citation>
    <scope>NUCLEOTIDE SEQUENCE [LARGE SCALE GENOMIC DNA]</scope>
    <source>
        <strain evidence="3 4">NBRC 100819</strain>
    </source>
</reference>
<keyword evidence="2" id="KW-0472">Membrane</keyword>
<evidence type="ECO:0000313" key="3">
    <source>
        <dbReference type="EMBL" id="GEL98617.1"/>
    </source>
</evidence>
<keyword evidence="4" id="KW-1185">Reference proteome</keyword>
<keyword evidence="2" id="KW-1133">Transmembrane helix</keyword>
<feature type="region of interest" description="Disordered" evidence="1">
    <location>
        <begin position="72"/>
        <end position="102"/>
    </location>
</feature>
<gene>
    <name evidence="3" type="ORF">CTE05_21640</name>
</gene>
<accession>A0A511JKT8</accession>
<evidence type="ECO:0000256" key="2">
    <source>
        <dbReference type="SAM" id="Phobius"/>
    </source>
</evidence>
<dbReference type="RefSeq" id="WP_146846131.1">
    <property type="nucleotide sequence ID" value="NZ_BJWH01000010.1"/>
</dbReference>
<feature type="compositionally biased region" description="Low complexity" evidence="1">
    <location>
        <begin position="78"/>
        <end position="89"/>
    </location>
</feature>
<protein>
    <submittedName>
        <fullName evidence="3">Uncharacterized protein</fullName>
    </submittedName>
</protein>
<sequence length="460" mass="48185">MSDELHALLSRASNEIEGSVPSLDGGRLGLVRAAARRRRIVRRTAESFAGVGAVGVLGVGLWFGLGERAPEPVPPVVTPTVTSTPSTSPTPTPTQDAAPTGPVVREESIDDATVLARLAAPRTGEVWQQPTLVPDVPELRRIEGEPAPAYLVGTRGEASIYITAWEFGGSWHVDGLFEVDPQGARLIACPSARTVDACAQEPNHVPPPGAVRDVDTFYDTLTLPEAVDLGDGFTVTTTGTARSPESGFALYGDAVRIVDAEYEQRVLRELGPVAVVARVTSSEVSGLTNLTYGIATPLGTFVRLDPQDVPGGEFAAISWDDGVERSASADPDDDRALRTVAPGGPACAWTSFSQASSHVAGDWRPAGTTPGGHRVYVPVAGGNALSRAVRAWQEGASSTLAPEGVQGDEYGAVHGAAAGYPYTTDDAFLEANALFALQGPQGEWLLGMRSDALHVVYECA</sequence>
<keyword evidence="2" id="KW-0812">Transmembrane</keyword>
<feature type="transmembrane region" description="Helical" evidence="2">
    <location>
        <begin position="45"/>
        <end position="65"/>
    </location>
</feature>
<dbReference type="EMBL" id="BJWH01000010">
    <property type="protein sequence ID" value="GEL98617.1"/>
    <property type="molecule type" value="Genomic_DNA"/>
</dbReference>
<evidence type="ECO:0000313" key="4">
    <source>
        <dbReference type="Proteomes" id="UP000321049"/>
    </source>
</evidence>